<gene>
    <name evidence="2" type="ORF">CM240_1586</name>
</gene>
<reference evidence="2 3" key="1">
    <citation type="submission" date="2013-11" db="EMBL/GenBank/DDBJ databases">
        <title>Complete genome sequence of Clostridum sp. M2/40.</title>
        <authorList>
            <person name="Wibberg D."/>
            <person name="Puehler A."/>
            <person name="Schlueter A."/>
        </authorList>
    </citation>
    <scope>NUCLEOTIDE SEQUENCE [LARGE SCALE GENOMIC DNA]</scope>
    <source>
        <strain evidence="3">M2/40</strain>
    </source>
</reference>
<accession>W6RYQ1</accession>
<proteinExistence type="predicted"/>
<organism evidence="2 3">
    <name type="scientific">Clostridium bornimense</name>
    <dbReference type="NCBI Taxonomy" id="1216932"/>
    <lineage>
        <taxon>Bacteria</taxon>
        <taxon>Bacillati</taxon>
        <taxon>Bacillota</taxon>
        <taxon>Clostridia</taxon>
        <taxon>Eubacteriales</taxon>
        <taxon>Clostridiaceae</taxon>
        <taxon>Clostridium</taxon>
    </lineage>
</organism>
<keyword evidence="1" id="KW-0472">Membrane</keyword>
<dbReference type="eggNOG" id="ENOG5030AIC">
    <property type="taxonomic scope" value="Bacteria"/>
</dbReference>
<protein>
    <submittedName>
        <fullName evidence="2">Uncharacterized protein</fullName>
    </submittedName>
</protein>
<evidence type="ECO:0000256" key="1">
    <source>
        <dbReference type="SAM" id="Phobius"/>
    </source>
</evidence>
<keyword evidence="3" id="KW-1185">Reference proteome</keyword>
<evidence type="ECO:0000313" key="2">
    <source>
        <dbReference type="EMBL" id="CDM68744.1"/>
    </source>
</evidence>
<dbReference type="OrthoDB" id="9799090at2"/>
<dbReference type="RefSeq" id="WP_044038072.1">
    <property type="nucleotide sequence ID" value="NZ_HG917868.1"/>
</dbReference>
<dbReference type="PATRIC" id="fig|1216932.3.peg.1578"/>
<keyword evidence="1" id="KW-0812">Transmembrane</keyword>
<dbReference type="HOGENOM" id="CLU_087537_0_0_9"/>
<dbReference type="Proteomes" id="UP000019426">
    <property type="component" value="Chromosome M2/40_rep1"/>
</dbReference>
<evidence type="ECO:0000313" key="3">
    <source>
        <dbReference type="Proteomes" id="UP000019426"/>
    </source>
</evidence>
<feature type="transmembrane region" description="Helical" evidence="1">
    <location>
        <begin position="36"/>
        <end position="58"/>
    </location>
</feature>
<keyword evidence="1" id="KW-1133">Transmembrane helix</keyword>
<name>W6RYQ1_9CLOT</name>
<feature type="transmembrane region" description="Helical" evidence="1">
    <location>
        <begin position="9"/>
        <end position="30"/>
    </location>
</feature>
<sequence>MKKRTKETMIIGGALIALSLLLHYGHYLIFQDLHHTLIFLVADLAFIPMEVFFTTLVLDKFLEKRQNQHLFEKLNMIIGVFYTEVGTRLLYRFAESDDDIEDLKENAVVNLNCSETTFKQLETIVENHNYVVNMDKVDLKSLRDLLDYEKDLLINLITNPTLLEHEEFTEMMMSIMHLREELDSRCSESMEEYEIIHISSDISKAYKYLAKEWVRYMKYLKNNYPQLFLKAVINNPFDRRDKREKDYLLIDKNRK</sequence>
<dbReference type="STRING" id="1216932.CM240_1586"/>
<dbReference type="AlphaFoldDB" id="W6RYQ1"/>
<dbReference type="EMBL" id="HG917868">
    <property type="protein sequence ID" value="CDM68744.1"/>
    <property type="molecule type" value="Genomic_DNA"/>
</dbReference>
<dbReference type="KEGG" id="clt:CM240_1586"/>